<feature type="compositionally biased region" description="Basic residues" evidence="1">
    <location>
        <begin position="1"/>
        <end position="10"/>
    </location>
</feature>
<dbReference type="InterPro" id="IPR011009">
    <property type="entry name" value="Kinase-like_dom_sf"/>
</dbReference>
<proteinExistence type="predicted"/>
<dbReference type="Proteomes" id="UP000598996">
    <property type="component" value="Unassembled WGS sequence"/>
</dbReference>
<evidence type="ECO:0000313" key="2">
    <source>
        <dbReference type="EMBL" id="MBL7258706.1"/>
    </source>
</evidence>
<reference evidence="2 3" key="1">
    <citation type="submission" date="2021-01" db="EMBL/GenBank/DDBJ databases">
        <title>Actinoplanes sp. nov. LDG1-01 isolated from lichen.</title>
        <authorList>
            <person name="Saeng-In P."/>
            <person name="Phongsopitanun W."/>
            <person name="Kanchanasin P."/>
            <person name="Yuki M."/>
            <person name="Kudo T."/>
            <person name="Ohkuma M."/>
            <person name="Tanasupawat S."/>
        </authorList>
    </citation>
    <scope>NUCLEOTIDE SEQUENCE [LARGE SCALE GENOMIC DNA]</scope>
    <source>
        <strain evidence="2 3">LDG1-01</strain>
    </source>
</reference>
<sequence length="66" mass="7268">MGGPRTRRPRAQGGPAPDPGLARAALDVWRELPRSAPRQVLLCTDLHPGNVLRAEREPWLVVDPKP</sequence>
<evidence type="ECO:0000256" key="1">
    <source>
        <dbReference type="SAM" id="MobiDB-lite"/>
    </source>
</evidence>
<keyword evidence="3" id="KW-1185">Reference proteome</keyword>
<evidence type="ECO:0000313" key="3">
    <source>
        <dbReference type="Proteomes" id="UP000598996"/>
    </source>
</evidence>
<feature type="region of interest" description="Disordered" evidence="1">
    <location>
        <begin position="1"/>
        <end position="21"/>
    </location>
</feature>
<comment type="caution">
    <text evidence="2">The sequence shown here is derived from an EMBL/GenBank/DDBJ whole genome shotgun (WGS) entry which is preliminary data.</text>
</comment>
<evidence type="ECO:0008006" key="4">
    <source>
        <dbReference type="Google" id="ProtNLM"/>
    </source>
</evidence>
<accession>A0ABS1VW52</accession>
<dbReference type="SUPFAM" id="SSF56112">
    <property type="entry name" value="Protein kinase-like (PK-like)"/>
    <property type="match status" value="1"/>
</dbReference>
<dbReference type="InterPro" id="IPR006748">
    <property type="entry name" value="NH2Glyco/OHUrea_AB-resist_kin"/>
</dbReference>
<name>A0ABS1VW52_9ACTN</name>
<protein>
    <recommendedName>
        <fullName evidence="4">Aminoglycoside phosphotransferase domain-containing protein</fullName>
    </recommendedName>
</protein>
<gene>
    <name evidence="2" type="ORF">JKJ07_30785</name>
</gene>
<dbReference type="Pfam" id="PF04655">
    <property type="entry name" value="APH_6_hur"/>
    <property type="match status" value="1"/>
</dbReference>
<organism evidence="2 3">
    <name type="scientific">Paractinoplanes lichenicola</name>
    <dbReference type="NCBI Taxonomy" id="2802976"/>
    <lineage>
        <taxon>Bacteria</taxon>
        <taxon>Bacillati</taxon>
        <taxon>Actinomycetota</taxon>
        <taxon>Actinomycetes</taxon>
        <taxon>Micromonosporales</taxon>
        <taxon>Micromonosporaceae</taxon>
        <taxon>Paractinoplanes</taxon>
    </lineage>
</organism>
<dbReference type="EMBL" id="JAENHO010000009">
    <property type="protein sequence ID" value="MBL7258706.1"/>
    <property type="molecule type" value="Genomic_DNA"/>
</dbReference>
<dbReference type="RefSeq" id="WP_202995368.1">
    <property type="nucleotide sequence ID" value="NZ_JAENHO010000009.1"/>
</dbReference>